<dbReference type="Pfam" id="PF13203">
    <property type="entry name" value="DUF2201_N"/>
    <property type="match status" value="1"/>
</dbReference>
<dbReference type="PANTHER" id="PTHR38730">
    <property type="entry name" value="SLL7028 PROTEIN"/>
    <property type="match status" value="1"/>
</dbReference>
<dbReference type="PANTHER" id="PTHR38730:SF1">
    <property type="entry name" value="SLL7028 PROTEIN"/>
    <property type="match status" value="1"/>
</dbReference>
<evidence type="ECO:0000313" key="4">
    <source>
        <dbReference type="Proteomes" id="UP000033115"/>
    </source>
</evidence>
<dbReference type="STRING" id="1548.CSCA_2891"/>
<evidence type="ECO:0000259" key="1">
    <source>
        <dbReference type="Pfam" id="PF09967"/>
    </source>
</evidence>
<feature type="domain" description="Putative metallopeptidase" evidence="2">
    <location>
        <begin position="47"/>
        <end position="271"/>
    </location>
</feature>
<evidence type="ECO:0000313" key="3">
    <source>
        <dbReference type="EMBL" id="AKA70016.1"/>
    </source>
</evidence>
<name>A0A0E3GRB2_CLOSL</name>
<dbReference type="SUPFAM" id="SSF53300">
    <property type="entry name" value="vWA-like"/>
    <property type="match status" value="1"/>
</dbReference>
<organism evidence="3 4">
    <name type="scientific">Clostridium scatologenes</name>
    <dbReference type="NCBI Taxonomy" id="1548"/>
    <lineage>
        <taxon>Bacteria</taxon>
        <taxon>Bacillati</taxon>
        <taxon>Bacillota</taxon>
        <taxon>Clostridia</taxon>
        <taxon>Eubacteriales</taxon>
        <taxon>Clostridiaceae</taxon>
        <taxon>Clostridium</taxon>
    </lineage>
</organism>
<accession>A0A0E3GRB2</accession>
<feature type="domain" description="VWA-like" evidence="1">
    <location>
        <begin position="306"/>
        <end position="431"/>
    </location>
</feature>
<dbReference type="InterPro" id="IPR036465">
    <property type="entry name" value="vWFA_dom_sf"/>
</dbReference>
<dbReference type="Proteomes" id="UP000033115">
    <property type="component" value="Chromosome"/>
</dbReference>
<dbReference type="RefSeq" id="WP_029161408.1">
    <property type="nucleotide sequence ID" value="NZ_CP009933.1"/>
</dbReference>
<evidence type="ECO:0000259" key="2">
    <source>
        <dbReference type="Pfam" id="PF13203"/>
    </source>
</evidence>
<dbReference type="InterPro" id="IPR025154">
    <property type="entry name" value="Put_metallopeptidase_dom"/>
</dbReference>
<dbReference type="AlphaFoldDB" id="A0A0E3GRB2"/>
<dbReference type="InterPro" id="IPR018698">
    <property type="entry name" value="VWA-like_dom"/>
</dbReference>
<dbReference type="KEGG" id="csq:CSCA_2891"/>
<keyword evidence="4" id="KW-1185">Reference proteome</keyword>
<dbReference type="EMBL" id="CP009933">
    <property type="protein sequence ID" value="AKA70016.1"/>
    <property type="molecule type" value="Genomic_DNA"/>
</dbReference>
<dbReference type="HOGENOM" id="CLU_035986_0_0_9"/>
<sequence length="459" mass="53772">MEENNKFEDLRIKLLNEVIQWDNKPNLTNEFKQNFFKLLELCTFSMMQDKDNFFALFTVQMKREIKVDLPTAVGNTASLTHFNIYFNPYIFLQCSIEEMKALIKHEIYHIMNNHLKRAKFIRGKYSSTAIGKAMDISINQYIYNLPAWSDNLANVSLTYNIDLKPNENMEWYVKEIQKGIDKLKANKGKKIIENIDDKNSKLLKKEHDSAHAHDLWWYSEDDLNLEQLKDLTKKVANNASKGKIPSEIQQIIDDLNKMPEISWKDYLKKIMGTLPSGHKKTITRKDRRQPYRLDLRGKLNNHIAQIIIAIDISGSITDGEIDQIMTEVFNILKSYPSEITIIECDNEIRRVYKVKSKRDIRKKIDTRGGTSYSPVFQYIYNHRMRNHLLIYFTDGVGEKELTCMPINYKTLWVITGKGESLSLKNTYGEVKRLSNIKVEKPDPTYGKDTMKDMLVEWQK</sequence>
<reference evidence="3 4" key="1">
    <citation type="journal article" date="2015" name="J. Biotechnol.">
        <title>Complete genome sequence of a malodorant-producing acetogen, Clostridium scatologenes ATCC 25775(T).</title>
        <authorList>
            <person name="Zhu Z."/>
            <person name="Guo T."/>
            <person name="Zheng H."/>
            <person name="Song T."/>
            <person name="Ouyang P."/>
            <person name="Xie J."/>
        </authorList>
    </citation>
    <scope>NUCLEOTIDE SEQUENCE [LARGE SCALE GENOMIC DNA]</scope>
    <source>
        <strain evidence="3 4">ATCC 25775</strain>
    </source>
</reference>
<gene>
    <name evidence="3" type="ORF">CSCA_2891</name>
</gene>
<proteinExistence type="predicted"/>
<protein>
    <submittedName>
        <fullName evidence="3">Putative metal-dependent peptidase</fullName>
    </submittedName>
</protein>
<dbReference type="Pfam" id="PF09967">
    <property type="entry name" value="DUF2201"/>
    <property type="match status" value="1"/>
</dbReference>